<evidence type="ECO:0000313" key="2">
    <source>
        <dbReference type="EMBL" id="MBB5077537.1"/>
    </source>
</evidence>
<keyword evidence="1" id="KW-0812">Transmembrane</keyword>
<reference evidence="2 3" key="1">
    <citation type="submission" date="2020-08" db="EMBL/GenBank/DDBJ databases">
        <title>Genomic Encyclopedia of Type Strains, Phase IV (KMG-IV): sequencing the most valuable type-strain genomes for metagenomic binning, comparative biology and taxonomic classification.</title>
        <authorList>
            <person name="Goeker M."/>
        </authorList>
    </citation>
    <scope>NUCLEOTIDE SEQUENCE [LARGE SCALE GENOMIC DNA]</scope>
    <source>
        <strain evidence="2 3">DSM 45385</strain>
    </source>
</reference>
<dbReference type="EMBL" id="JACHIN010000003">
    <property type="protein sequence ID" value="MBB5077537.1"/>
    <property type="molecule type" value="Genomic_DNA"/>
</dbReference>
<dbReference type="InterPro" id="IPR025363">
    <property type="entry name" value="DUF4267"/>
</dbReference>
<comment type="caution">
    <text evidence="2">The sequence shown here is derived from an EMBL/GenBank/DDBJ whole genome shotgun (WGS) entry which is preliminary data.</text>
</comment>
<evidence type="ECO:0000313" key="3">
    <source>
        <dbReference type="Proteomes" id="UP000568380"/>
    </source>
</evidence>
<dbReference type="RefSeq" id="WP_184961411.1">
    <property type="nucleotide sequence ID" value="NZ_JACHIN010000003.1"/>
</dbReference>
<dbReference type="Proteomes" id="UP000568380">
    <property type="component" value="Unassembled WGS sequence"/>
</dbReference>
<keyword evidence="1" id="KW-1133">Transmembrane helix</keyword>
<evidence type="ECO:0000256" key="1">
    <source>
        <dbReference type="SAM" id="Phobius"/>
    </source>
</evidence>
<sequence>MRSRVFVTVNVLATLVTLAVSVLVIADPGLALPAGTEVTPGVDTFARACAVRSLAVGGALLVSLARGARGALTALLWVSGLTQLGDAAIHALNGGPAAASAGVLAVVAFGSLGWLRRDE</sequence>
<accession>A0A7W8A112</accession>
<protein>
    <recommendedName>
        <fullName evidence="4">DUF4267 domain-containing protein</fullName>
    </recommendedName>
</protein>
<organism evidence="2 3">
    <name type="scientific">Nonomuraea endophytica</name>
    <dbReference type="NCBI Taxonomy" id="714136"/>
    <lineage>
        <taxon>Bacteria</taxon>
        <taxon>Bacillati</taxon>
        <taxon>Actinomycetota</taxon>
        <taxon>Actinomycetes</taxon>
        <taxon>Streptosporangiales</taxon>
        <taxon>Streptosporangiaceae</taxon>
        <taxon>Nonomuraea</taxon>
    </lineage>
</organism>
<feature type="transmembrane region" description="Helical" evidence="1">
    <location>
        <begin position="7"/>
        <end position="25"/>
    </location>
</feature>
<name>A0A7W8A112_9ACTN</name>
<dbReference type="AlphaFoldDB" id="A0A7W8A112"/>
<keyword evidence="3" id="KW-1185">Reference proteome</keyword>
<feature type="transmembrane region" description="Helical" evidence="1">
    <location>
        <begin position="97"/>
        <end position="115"/>
    </location>
</feature>
<proteinExistence type="predicted"/>
<gene>
    <name evidence="2" type="ORF">HNR40_003010</name>
</gene>
<keyword evidence="1" id="KW-0472">Membrane</keyword>
<dbReference type="Pfam" id="PF14087">
    <property type="entry name" value="DUF4267"/>
    <property type="match status" value="1"/>
</dbReference>
<evidence type="ECO:0008006" key="4">
    <source>
        <dbReference type="Google" id="ProtNLM"/>
    </source>
</evidence>